<gene>
    <name evidence="1" type="ORF">F511_46307</name>
</gene>
<protein>
    <submittedName>
        <fullName evidence="1">Uncharacterized protein</fullName>
    </submittedName>
</protein>
<reference evidence="1 2" key="1">
    <citation type="journal article" date="2015" name="Proc. Natl. Acad. Sci. U.S.A.">
        <title>The resurrection genome of Boea hygrometrica: A blueprint for survival of dehydration.</title>
        <authorList>
            <person name="Xiao L."/>
            <person name="Yang G."/>
            <person name="Zhang L."/>
            <person name="Yang X."/>
            <person name="Zhao S."/>
            <person name="Ji Z."/>
            <person name="Zhou Q."/>
            <person name="Hu M."/>
            <person name="Wang Y."/>
            <person name="Chen M."/>
            <person name="Xu Y."/>
            <person name="Jin H."/>
            <person name="Xiao X."/>
            <person name="Hu G."/>
            <person name="Bao F."/>
            <person name="Hu Y."/>
            <person name="Wan P."/>
            <person name="Li L."/>
            <person name="Deng X."/>
            <person name="Kuang T."/>
            <person name="Xiang C."/>
            <person name="Zhu J.K."/>
            <person name="Oliver M.J."/>
            <person name="He Y."/>
        </authorList>
    </citation>
    <scope>NUCLEOTIDE SEQUENCE [LARGE SCALE GENOMIC DNA]</scope>
    <source>
        <strain evidence="2">cv. XS01</strain>
    </source>
</reference>
<proteinExistence type="predicted"/>
<dbReference type="AlphaFoldDB" id="A0A2Z7A0S9"/>
<keyword evidence="2" id="KW-1185">Reference proteome</keyword>
<accession>A0A2Z7A0S9</accession>
<evidence type="ECO:0000313" key="1">
    <source>
        <dbReference type="EMBL" id="KZT76668.1"/>
    </source>
</evidence>
<organism evidence="1 2">
    <name type="scientific">Dorcoceras hygrometricum</name>
    <dbReference type="NCBI Taxonomy" id="472368"/>
    <lineage>
        <taxon>Eukaryota</taxon>
        <taxon>Viridiplantae</taxon>
        <taxon>Streptophyta</taxon>
        <taxon>Embryophyta</taxon>
        <taxon>Tracheophyta</taxon>
        <taxon>Spermatophyta</taxon>
        <taxon>Magnoliopsida</taxon>
        <taxon>eudicotyledons</taxon>
        <taxon>Gunneridae</taxon>
        <taxon>Pentapetalae</taxon>
        <taxon>asterids</taxon>
        <taxon>lamiids</taxon>
        <taxon>Lamiales</taxon>
        <taxon>Gesneriaceae</taxon>
        <taxon>Didymocarpoideae</taxon>
        <taxon>Trichosporeae</taxon>
        <taxon>Loxocarpinae</taxon>
        <taxon>Dorcoceras</taxon>
    </lineage>
</organism>
<dbReference type="EMBL" id="KV102583">
    <property type="protein sequence ID" value="KZT76668.1"/>
    <property type="molecule type" value="Genomic_DNA"/>
</dbReference>
<name>A0A2Z7A0S9_9LAMI</name>
<sequence length="213" mass="23311">MCARLIAHRAQDPRAGRAWLSDVGRRLAPLLARWSGEEGDEGWTSRVAAAPLRLPLVARFSAVLIGRLGRAARALLGRAHRAPRPCSSGTSAMLIGRLGRAGRALLGRAHRAPRPCRSRASRLRRHRALVAFCWPPCSALDGRRDAHWLHEHHGRSSRDGWAPLRAGVTPRRATMASMKCDDVSLVGRWLRVLPPRIFLVVAAPPPAAAPAMF</sequence>
<evidence type="ECO:0000313" key="2">
    <source>
        <dbReference type="Proteomes" id="UP000250235"/>
    </source>
</evidence>
<dbReference type="Proteomes" id="UP000250235">
    <property type="component" value="Unassembled WGS sequence"/>
</dbReference>